<organism evidence="1 2">
    <name type="scientific">Phyllosticta citrichinensis</name>
    <dbReference type="NCBI Taxonomy" id="1130410"/>
    <lineage>
        <taxon>Eukaryota</taxon>
        <taxon>Fungi</taxon>
        <taxon>Dikarya</taxon>
        <taxon>Ascomycota</taxon>
        <taxon>Pezizomycotina</taxon>
        <taxon>Dothideomycetes</taxon>
        <taxon>Dothideomycetes incertae sedis</taxon>
        <taxon>Botryosphaeriales</taxon>
        <taxon>Phyllostictaceae</taxon>
        <taxon>Phyllosticta</taxon>
    </lineage>
</organism>
<name>A0ABR1XGD0_9PEZI</name>
<accession>A0ABR1XGD0</accession>
<dbReference type="Proteomes" id="UP001456524">
    <property type="component" value="Unassembled WGS sequence"/>
</dbReference>
<gene>
    <name evidence="1" type="ORF">IWX90DRAFT_69190</name>
</gene>
<evidence type="ECO:0000313" key="2">
    <source>
        <dbReference type="Proteomes" id="UP001456524"/>
    </source>
</evidence>
<comment type="caution">
    <text evidence="1">The sequence shown here is derived from an EMBL/GenBank/DDBJ whole genome shotgun (WGS) entry which is preliminary data.</text>
</comment>
<keyword evidence="2" id="KW-1185">Reference proteome</keyword>
<sequence length="217" mass="23901">MPQTDTGHLRSQNAQEPLFWRGCSPSIPEPNLPGAISRSFSQRSLSASAHSAEIQHRQAIPLNALHPLSHPLLLFHSLLFPFLPTPKTKTMSLHTSQGKAVPKTKHRQIRLTLPPQTRTCDCLIRLAPPSASINECSNRGDDFSTNPRSFTLAKETFQTKWILVVKTGITVTSTSSAQGRESRDAFCFVGISVDVKGLWRTSASLPCNGVEVKVMYT</sequence>
<dbReference type="EMBL" id="JBBWUH010000012">
    <property type="protein sequence ID" value="KAK8153610.1"/>
    <property type="molecule type" value="Genomic_DNA"/>
</dbReference>
<evidence type="ECO:0000313" key="1">
    <source>
        <dbReference type="EMBL" id="KAK8153610.1"/>
    </source>
</evidence>
<reference evidence="1 2" key="1">
    <citation type="journal article" date="2022" name="G3 (Bethesda)">
        <title>Enemy or ally: a genomic approach to elucidate the lifestyle of Phyllosticta citrichinaensis.</title>
        <authorList>
            <person name="Buijs V.A."/>
            <person name="Groenewald J.Z."/>
            <person name="Haridas S."/>
            <person name="LaButti K.M."/>
            <person name="Lipzen A."/>
            <person name="Martin F.M."/>
            <person name="Barry K."/>
            <person name="Grigoriev I.V."/>
            <person name="Crous P.W."/>
            <person name="Seidl M.F."/>
        </authorList>
    </citation>
    <scope>NUCLEOTIDE SEQUENCE [LARGE SCALE GENOMIC DNA]</scope>
    <source>
        <strain evidence="1 2">CBS 129764</strain>
    </source>
</reference>
<proteinExistence type="predicted"/>
<protein>
    <submittedName>
        <fullName evidence="1">Uncharacterized protein</fullName>
    </submittedName>
</protein>